<reference evidence="4 5" key="1">
    <citation type="journal article" date="2016" name="Mol. Biol. Evol.">
        <title>Comparative Genomics of Early-Diverging Mushroom-Forming Fungi Provides Insights into the Origins of Lignocellulose Decay Capabilities.</title>
        <authorList>
            <person name="Nagy L.G."/>
            <person name="Riley R."/>
            <person name="Tritt A."/>
            <person name="Adam C."/>
            <person name="Daum C."/>
            <person name="Floudas D."/>
            <person name="Sun H."/>
            <person name="Yadav J.S."/>
            <person name="Pangilinan J."/>
            <person name="Larsson K.H."/>
            <person name="Matsuura K."/>
            <person name="Barry K."/>
            <person name="Labutti K."/>
            <person name="Kuo R."/>
            <person name="Ohm R.A."/>
            <person name="Bhattacharya S.S."/>
            <person name="Shirouzu T."/>
            <person name="Yoshinaga Y."/>
            <person name="Martin F.M."/>
            <person name="Grigoriev I.V."/>
            <person name="Hibbett D.S."/>
        </authorList>
    </citation>
    <scope>NUCLEOTIDE SEQUENCE [LARGE SCALE GENOMIC DNA]</scope>
    <source>
        <strain evidence="4 5">HHB12029</strain>
    </source>
</reference>
<feature type="region of interest" description="Disordered" evidence="1">
    <location>
        <begin position="420"/>
        <end position="441"/>
    </location>
</feature>
<dbReference type="InterPro" id="IPR011333">
    <property type="entry name" value="SKP1/BTB/POZ_sf"/>
</dbReference>
<dbReference type="OrthoDB" id="6359943at2759"/>
<feature type="transmembrane region" description="Helical" evidence="2">
    <location>
        <begin position="697"/>
        <end position="715"/>
    </location>
</feature>
<evidence type="ECO:0000259" key="3">
    <source>
        <dbReference type="PROSITE" id="PS50097"/>
    </source>
</evidence>
<feature type="compositionally biased region" description="Pro residues" evidence="1">
    <location>
        <begin position="601"/>
        <end position="613"/>
    </location>
</feature>
<feature type="compositionally biased region" description="Polar residues" evidence="1">
    <location>
        <begin position="668"/>
        <end position="685"/>
    </location>
</feature>
<feature type="region of interest" description="Disordered" evidence="1">
    <location>
        <begin position="594"/>
        <end position="687"/>
    </location>
</feature>
<keyword evidence="2" id="KW-1133">Transmembrane helix</keyword>
<feature type="compositionally biased region" description="Low complexity" evidence="1">
    <location>
        <begin position="423"/>
        <end position="434"/>
    </location>
</feature>
<name>A0A165K053_EXIGL</name>
<keyword evidence="2" id="KW-0812">Transmembrane</keyword>
<dbReference type="PANTHER" id="PTHR47369:SF1">
    <property type="entry name" value="BTB_POZ DOMAIN-CONTAINING PROTEIN"/>
    <property type="match status" value="1"/>
</dbReference>
<accession>A0A165K053</accession>
<evidence type="ECO:0000256" key="1">
    <source>
        <dbReference type="SAM" id="MobiDB-lite"/>
    </source>
</evidence>
<feature type="non-terminal residue" evidence="4">
    <location>
        <position position="718"/>
    </location>
</feature>
<dbReference type="AlphaFoldDB" id="A0A165K053"/>
<feature type="compositionally biased region" description="Low complexity" evidence="1">
    <location>
        <begin position="614"/>
        <end position="636"/>
    </location>
</feature>
<evidence type="ECO:0000313" key="4">
    <source>
        <dbReference type="EMBL" id="KZV95597.1"/>
    </source>
</evidence>
<organism evidence="4 5">
    <name type="scientific">Exidia glandulosa HHB12029</name>
    <dbReference type="NCBI Taxonomy" id="1314781"/>
    <lineage>
        <taxon>Eukaryota</taxon>
        <taxon>Fungi</taxon>
        <taxon>Dikarya</taxon>
        <taxon>Basidiomycota</taxon>
        <taxon>Agaricomycotina</taxon>
        <taxon>Agaricomycetes</taxon>
        <taxon>Auriculariales</taxon>
        <taxon>Exidiaceae</taxon>
        <taxon>Exidia</taxon>
    </lineage>
</organism>
<dbReference type="Gene3D" id="3.30.710.10">
    <property type="entry name" value="Potassium Channel Kv1.1, Chain A"/>
    <property type="match status" value="1"/>
</dbReference>
<evidence type="ECO:0000313" key="5">
    <source>
        <dbReference type="Proteomes" id="UP000077266"/>
    </source>
</evidence>
<protein>
    <recommendedName>
        <fullName evidence="3">BTB domain-containing protein</fullName>
    </recommendedName>
</protein>
<dbReference type="PANTHER" id="PTHR47369">
    <property type="entry name" value="BTB/POZ DOMAIN-CONTAINING PROTEIN"/>
    <property type="match status" value="1"/>
</dbReference>
<keyword evidence="5" id="KW-1185">Reference proteome</keyword>
<dbReference type="SUPFAM" id="SSF54695">
    <property type="entry name" value="POZ domain"/>
    <property type="match status" value="1"/>
</dbReference>
<dbReference type="PROSITE" id="PS50097">
    <property type="entry name" value="BTB"/>
    <property type="match status" value="1"/>
</dbReference>
<keyword evidence="2" id="KW-0472">Membrane</keyword>
<feature type="domain" description="BTB" evidence="3">
    <location>
        <begin position="16"/>
        <end position="92"/>
    </location>
</feature>
<evidence type="ECO:0000256" key="2">
    <source>
        <dbReference type="SAM" id="Phobius"/>
    </source>
</evidence>
<dbReference type="STRING" id="1314781.A0A165K053"/>
<gene>
    <name evidence="4" type="ORF">EXIGLDRAFT_672006</name>
</gene>
<dbReference type="Proteomes" id="UP000077266">
    <property type="component" value="Unassembled WGS sequence"/>
</dbReference>
<dbReference type="InterPro" id="IPR000210">
    <property type="entry name" value="BTB/POZ_dom"/>
</dbReference>
<dbReference type="InParanoid" id="A0A165K053"/>
<proteinExistence type="predicted"/>
<sequence length="718" mass="78163">MLQSHLYSQFLTGSAADVTLHVQGSWEAVYQLHRVVLIQAGYFSSLFSGGFLESQRTRRSAFVAPDEVMIRFDDPNITRAAFELCIARLYGGGPPLHVSPALIPTATSPLTPAFSAPASASRSPTPVGRHNATPRFLLSLLATAAFLSIPLLINQSLDLILGSVGPYTVLRYLRFAIGLGIGEPEPGERESPVGLENVGQKATTSFQRNLTLAPTTSAPSLGSDEGEDDTDMAKKLGEVNLSRDGSEVSISETASTIDEETAPIFNYGRISEKVGEACVCFLTRWSVDILPVEEAAADQRGSLDQTLLPAAPTIWARGGLSARWVKALISSDDFFVKGELERYDFACRVVELRRRRGILSAEETEWEELFRTGIYYTSIHFDDLTRISQDVSPTTRRAYVPHNVLHSAHWTHSMLRSQVMTRPPVSGGSPSSSPSPAPRERELRFCLTTAEIAAQQAALADRGDKPEEATYFPVLSDTSMRIGNPPAHQPAHGEPTSHFVSNSQRRTGFAQEFFGLKCSRHTAAEAIAADPSGKARWSPYPPFRFGVEFWNVVDLDQKIFSHTIWYAGSLFNVYAQLVRKKGVQLGVYLHRQSSVETMPRPSSPPAPPAPMPSSPTAVVAPRPESWSGAPGSSSTSIVTRPGHTSHFSLGGRTRADSGGQRARAESVQRVSSPLSSARSTMTTPAPVQPFRDPRATVFVYFGISCFVLPAALIRFTSS</sequence>
<dbReference type="EMBL" id="KV425954">
    <property type="protein sequence ID" value="KZV95597.1"/>
    <property type="molecule type" value="Genomic_DNA"/>
</dbReference>